<gene>
    <name evidence="7" type="ORF">OCV65_03070</name>
</gene>
<keyword evidence="8" id="KW-1185">Reference proteome</keyword>
<name>A0ABT2S4N4_9FIRM</name>
<feature type="coiled-coil region" evidence="4">
    <location>
        <begin position="185"/>
        <end position="212"/>
    </location>
</feature>
<evidence type="ECO:0000256" key="5">
    <source>
        <dbReference type="SAM" id="MobiDB-lite"/>
    </source>
</evidence>
<dbReference type="EMBL" id="JAOQJV010000002">
    <property type="protein sequence ID" value="MCU6699220.1"/>
    <property type="molecule type" value="Genomic_DNA"/>
</dbReference>
<feature type="domain" description="Rad50/SbcC-type AAA" evidence="6">
    <location>
        <begin position="6"/>
        <end position="212"/>
    </location>
</feature>
<dbReference type="SUPFAM" id="SSF52540">
    <property type="entry name" value="P-loop containing nucleoside triphosphate hydrolases"/>
    <property type="match status" value="1"/>
</dbReference>
<dbReference type="Proteomes" id="UP001207605">
    <property type="component" value="Unassembled WGS sequence"/>
</dbReference>
<organism evidence="7 8">
    <name type="scientific">Dorea ammoniilytica</name>
    <dbReference type="NCBI Taxonomy" id="2981788"/>
    <lineage>
        <taxon>Bacteria</taxon>
        <taxon>Bacillati</taxon>
        <taxon>Bacillota</taxon>
        <taxon>Clostridia</taxon>
        <taxon>Lachnospirales</taxon>
        <taxon>Lachnospiraceae</taxon>
        <taxon>Dorea</taxon>
    </lineage>
</organism>
<feature type="region of interest" description="Disordered" evidence="5">
    <location>
        <begin position="330"/>
        <end position="358"/>
    </location>
</feature>
<comment type="similarity">
    <text evidence="1">Belongs to the SMC family. SbcC subfamily.</text>
</comment>
<protein>
    <recommendedName>
        <fullName evidence="3">Nuclease SbcCD subunit C</fullName>
    </recommendedName>
</protein>
<evidence type="ECO:0000259" key="6">
    <source>
        <dbReference type="Pfam" id="PF13476"/>
    </source>
</evidence>
<dbReference type="InterPro" id="IPR038729">
    <property type="entry name" value="Rad50/SbcC_AAA"/>
</dbReference>
<dbReference type="Pfam" id="PF13476">
    <property type="entry name" value="AAA_23"/>
    <property type="match status" value="1"/>
</dbReference>
<accession>A0ABT2S4N4</accession>
<feature type="coiled-coil region" evidence="4">
    <location>
        <begin position="574"/>
        <end position="726"/>
    </location>
</feature>
<feature type="coiled-coil region" evidence="4">
    <location>
        <begin position="247"/>
        <end position="304"/>
    </location>
</feature>
<evidence type="ECO:0000256" key="1">
    <source>
        <dbReference type="ARBA" id="ARBA00006930"/>
    </source>
</evidence>
<evidence type="ECO:0000256" key="2">
    <source>
        <dbReference type="ARBA" id="ARBA00011322"/>
    </source>
</evidence>
<proteinExistence type="inferred from homology"/>
<comment type="caution">
    <text evidence="7">The sequence shown here is derived from an EMBL/GenBank/DDBJ whole genome shotgun (WGS) entry which is preliminary data.</text>
</comment>
<evidence type="ECO:0000256" key="4">
    <source>
        <dbReference type="SAM" id="Coils"/>
    </source>
</evidence>
<dbReference type="Pfam" id="PF13558">
    <property type="entry name" value="SbcC_Walker_B"/>
    <property type="match status" value="1"/>
</dbReference>
<dbReference type="PANTHER" id="PTHR32114:SF2">
    <property type="entry name" value="ABC TRANSPORTER ABCH.3"/>
    <property type="match status" value="1"/>
</dbReference>
<dbReference type="InterPro" id="IPR027417">
    <property type="entry name" value="P-loop_NTPase"/>
</dbReference>
<feature type="region of interest" description="Disordered" evidence="5">
    <location>
        <begin position="469"/>
        <end position="509"/>
    </location>
</feature>
<dbReference type="RefSeq" id="WP_262580907.1">
    <property type="nucleotide sequence ID" value="NZ_JAOQJV010000002.1"/>
</dbReference>
<feature type="compositionally biased region" description="Basic and acidic residues" evidence="5">
    <location>
        <begin position="480"/>
        <end position="501"/>
    </location>
</feature>
<evidence type="ECO:0000313" key="7">
    <source>
        <dbReference type="EMBL" id="MCU6699220.1"/>
    </source>
</evidence>
<sequence length="912" mass="104417">MRPVYIRMSAFGPYAGIQELNMEELGAGGLYLITGDTGAGKTTIFDAITFALYGEASGDSREAGMLRSKYADPSVPTEVELTFIYGGKTYSVCRNPEYERPAKRGTGMTMQKAEAELVYPDGRVVTKPKDVTAAVTEIMGVNREQFCQIAMIAQGKFRDLIEKGTTERQKIFREIFRTAPYQQVQDILKRKYRALERECETLRESVKQYIQGILWNKDASEETPVEEVMELLTEQNKADQEMQAGLFEEVQQKEQVLQKIRSELEQDRERKKRQKLYLELQDRRKAQREQIAELQQRYWEEQGKEPERRRLADEISRLESLMPQYLHLEELKKNERADQDEQEKLSGKQRQYEAKQEELKGKIQEGREAGESLADAPEKYQKLLYESEKHQQYMERLQNLAQDIQQYEKQRQSLALKQQEYRTVRDRVQKKESEYRVKNQAFLDEQAGILAQTLAEDQPCPVCGSMHHPAPAEQNPGAPSKEELERLQQELEQCRAEEAEASRTAGELLGNVRSREESIRKEAEELELAGSLEDMTYQLANQEKQGEEAGTRLQQELKLASEKVKQKDMWNRLLPEQEKALEKVTEELQQIRERQVALESKQKAAVEEIQRLTEVLPYPGQREAQEKQTELVQKQNVIKRQLEQAEKAVQTAEVEIAGTEGRLAELKQQLEEAVEADTEALQQKQMEIEAEKAVCEERGKELHHRIQNNQSVLKNLQNRSKELVEKEKQYAMVRSLAVTAMGNIPGKEKIMLETYVQMTYFDRIIARANTRLMVMTGGQYEMKRRRGSSNLRSQSGLELDVIDHYNGSERSIRTLSGGESFQASLSLALGLADEIQASAGGIRLDTMFVDEGFGSLDSESLEQAVQALAGLAESKRLVGIISHVDELKNRIDRQIVVKKERSGGSTAEIRGV</sequence>
<dbReference type="PANTHER" id="PTHR32114">
    <property type="entry name" value="ABC TRANSPORTER ABCH.3"/>
    <property type="match status" value="1"/>
</dbReference>
<keyword evidence="4" id="KW-0175">Coiled coil</keyword>
<evidence type="ECO:0000313" key="8">
    <source>
        <dbReference type="Proteomes" id="UP001207605"/>
    </source>
</evidence>
<dbReference type="Gene3D" id="3.40.50.300">
    <property type="entry name" value="P-loop containing nucleotide triphosphate hydrolases"/>
    <property type="match status" value="2"/>
</dbReference>
<evidence type="ECO:0000256" key="3">
    <source>
        <dbReference type="ARBA" id="ARBA00013368"/>
    </source>
</evidence>
<reference evidence="7 8" key="1">
    <citation type="journal article" date="2021" name="ISME Commun">
        <title>Automated analysis of genomic sequences facilitates high-throughput and comprehensive description of bacteria.</title>
        <authorList>
            <person name="Hitch T.C.A."/>
        </authorList>
    </citation>
    <scope>NUCLEOTIDE SEQUENCE [LARGE SCALE GENOMIC DNA]</scope>
    <source>
        <strain evidence="7 8">Sanger_02</strain>
    </source>
</reference>
<comment type="subunit">
    <text evidence="2">Heterodimer of SbcC and SbcD.</text>
</comment>